<dbReference type="UniPathway" id="UPA00559"/>
<reference evidence="7 8" key="1">
    <citation type="submission" date="2016-11" db="EMBL/GenBank/DDBJ databases">
        <title>The macronuclear genome of Stentor coeruleus: a giant cell with tiny introns.</title>
        <authorList>
            <person name="Slabodnick M."/>
            <person name="Ruby J.G."/>
            <person name="Reiff S.B."/>
            <person name="Swart E.C."/>
            <person name="Gosai S."/>
            <person name="Prabakaran S."/>
            <person name="Witkowska E."/>
            <person name="Larue G.E."/>
            <person name="Fisher S."/>
            <person name="Freeman R.M."/>
            <person name="Gunawardena J."/>
            <person name="Chu W."/>
            <person name="Stover N.A."/>
            <person name="Gregory B.D."/>
            <person name="Nowacki M."/>
            <person name="Derisi J."/>
            <person name="Roy S.W."/>
            <person name="Marshall W.F."/>
            <person name="Sood P."/>
        </authorList>
    </citation>
    <scope>NUCLEOTIDE SEQUENCE [LARGE SCALE GENOMIC DNA]</scope>
    <source>
        <strain evidence="7">WM001</strain>
    </source>
</reference>
<dbReference type="PANTHER" id="PTHR10762:SF2">
    <property type="entry name" value="2-(3-AMINO-3-CARBOXYPROPYL)HISTIDINE SYNTHASE SUBUNIT 2"/>
    <property type="match status" value="1"/>
</dbReference>
<dbReference type="Gene3D" id="3.40.50.11840">
    <property type="entry name" value="Diphthamide synthesis DPH1/DPH2 domain 1"/>
    <property type="match status" value="1"/>
</dbReference>
<comment type="caution">
    <text evidence="7">The sequence shown here is derived from an EMBL/GenBank/DDBJ whole genome shotgun (WGS) entry which is preliminary data.</text>
</comment>
<dbReference type="Pfam" id="PF01866">
    <property type="entry name" value="Diphthamide_syn"/>
    <property type="match status" value="1"/>
</dbReference>
<dbReference type="GO" id="GO:0090560">
    <property type="term" value="F:2-(3-amino-3-carboxypropyl)histidine synthase activity"/>
    <property type="evidence" value="ECO:0007669"/>
    <property type="project" value="InterPro"/>
</dbReference>
<dbReference type="AlphaFoldDB" id="A0A1R2BWU1"/>
<sequence length="344" mass="38912">MDIHTVGEFLTQTQASIVAVQVHLTLYPLSMKLITKLEQEFPHISFSIIADSPFSSCCPDFMSAKHIDSTALIHFGYKCDTECPIPILHIQDPFELDPLLLLENLKSFGQKIYVTGTSEKNINQTKSLLADNEKNVVETQDEADSVIFIGNGCCVSSLVKSSEQNIWTLSSDGLEMHNSYSFISKRFHYITQVQDAQVFGIIISSLPVYNRIKNNLRGLLQHHHKTFYPIYIGKITDLKLGNFREIDMFIMVSCTNTPLPDNKNFYRPVITPFELEIGLLNSWQGHYSTSFTSEFKSSPLYTTKETSSRFSNREFKGLQPEAQGSINLEQGYSGIAMVYKSELS</sequence>
<dbReference type="GO" id="GO:0046872">
    <property type="term" value="F:metal ion binding"/>
    <property type="evidence" value="ECO:0007669"/>
    <property type="project" value="UniProtKB-KW"/>
</dbReference>
<keyword evidence="8" id="KW-1185">Reference proteome</keyword>
<dbReference type="PANTHER" id="PTHR10762">
    <property type="entry name" value="DIPHTHAMIDE BIOSYNTHESIS PROTEIN"/>
    <property type="match status" value="1"/>
</dbReference>
<keyword evidence="4" id="KW-0479">Metal-binding</keyword>
<dbReference type="InterPro" id="IPR042265">
    <property type="entry name" value="DPH1/DPH2_3"/>
</dbReference>
<evidence type="ECO:0000256" key="6">
    <source>
        <dbReference type="ARBA" id="ARBA00023014"/>
    </source>
</evidence>
<protein>
    <recommendedName>
        <fullName evidence="9">2-(3-amino-3-carboxypropyl)histidine synthase subunit 2</fullName>
    </recommendedName>
</protein>
<evidence type="ECO:0000313" key="7">
    <source>
        <dbReference type="EMBL" id="OMJ81282.1"/>
    </source>
</evidence>
<dbReference type="InterPro" id="IPR042263">
    <property type="entry name" value="DPH1/DPH2_1"/>
</dbReference>
<dbReference type="GO" id="GO:0017183">
    <property type="term" value="P:protein histidyl modification to diphthamide"/>
    <property type="evidence" value="ECO:0007669"/>
    <property type="project" value="UniProtKB-UniPathway"/>
</dbReference>
<dbReference type="FunFam" id="3.40.50.11860:FF:000001">
    <property type="entry name" value="2-(3-amino-3-carboxypropyl)histidine synthase subunit 2"/>
    <property type="match status" value="1"/>
</dbReference>
<comment type="pathway">
    <text evidence="2">Protein modification; peptidyl-diphthamide biosynthesis.</text>
</comment>
<evidence type="ECO:0000313" key="8">
    <source>
        <dbReference type="Proteomes" id="UP000187209"/>
    </source>
</evidence>
<dbReference type="NCBIfam" id="TIGR00322">
    <property type="entry name" value="diphth2_R"/>
    <property type="match status" value="2"/>
</dbReference>
<dbReference type="Proteomes" id="UP000187209">
    <property type="component" value="Unassembled WGS sequence"/>
</dbReference>
<accession>A0A1R2BWU1</accession>
<dbReference type="InterPro" id="IPR016435">
    <property type="entry name" value="DPH1/DPH2"/>
</dbReference>
<dbReference type="GO" id="GO:0051536">
    <property type="term" value="F:iron-sulfur cluster binding"/>
    <property type="evidence" value="ECO:0007669"/>
    <property type="project" value="UniProtKB-KW"/>
</dbReference>
<gene>
    <name evidence="7" type="ORF">SteCoe_18274</name>
</gene>
<name>A0A1R2BWU1_9CILI</name>
<dbReference type="Gene3D" id="3.40.50.11860">
    <property type="entry name" value="Diphthamide synthesis DPH1/DPH2 domain 3"/>
    <property type="match status" value="1"/>
</dbReference>
<evidence type="ECO:0000256" key="4">
    <source>
        <dbReference type="ARBA" id="ARBA00022723"/>
    </source>
</evidence>
<dbReference type="EMBL" id="MPUH01000386">
    <property type="protein sequence ID" value="OMJ81282.1"/>
    <property type="molecule type" value="Genomic_DNA"/>
</dbReference>
<proteinExistence type="inferred from homology"/>
<dbReference type="OrthoDB" id="291213at2759"/>
<organism evidence="7 8">
    <name type="scientific">Stentor coeruleus</name>
    <dbReference type="NCBI Taxonomy" id="5963"/>
    <lineage>
        <taxon>Eukaryota</taxon>
        <taxon>Sar</taxon>
        <taxon>Alveolata</taxon>
        <taxon>Ciliophora</taxon>
        <taxon>Postciliodesmatophora</taxon>
        <taxon>Heterotrichea</taxon>
        <taxon>Heterotrichida</taxon>
        <taxon>Stentoridae</taxon>
        <taxon>Stentor</taxon>
    </lineage>
</organism>
<evidence type="ECO:0000256" key="5">
    <source>
        <dbReference type="ARBA" id="ARBA00023004"/>
    </source>
</evidence>
<comment type="cofactor">
    <cofactor evidence="1">
        <name>[4Fe-4S] cluster</name>
        <dbReference type="ChEBI" id="CHEBI:49883"/>
    </cofactor>
</comment>
<comment type="similarity">
    <text evidence="3">Belongs to the DPH1/DPH2 family. DPH2 subfamily.</text>
</comment>
<keyword evidence="5" id="KW-0408">Iron</keyword>
<evidence type="ECO:0000256" key="2">
    <source>
        <dbReference type="ARBA" id="ARBA00005156"/>
    </source>
</evidence>
<keyword evidence="6" id="KW-0411">Iron-sulfur</keyword>
<evidence type="ECO:0000256" key="1">
    <source>
        <dbReference type="ARBA" id="ARBA00001966"/>
    </source>
</evidence>
<evidence type="ECO:0000256" key="3">
    <source>
        <dbReference type="ARBA" id="ARBA00006179"/>
    </source>
</evidence>
<evidence type="ECO:0008006" key="9">
    <source>
        <dbReference type="Google" id="ProtNLM"/>
    </source>
</evidence>
<dbReference type="SFLD" id="SFLDS00032">
    <property type="entry name" value="Radical_SAM_3-amino-3-carboxyp"/>
    <property type="match status" value="1"/>
</dbReference>